<dbReference type="SMART" id="SM00300">
    <property type="entry name" value="ChSh"/>
    <property type="match status" value="1"/>
</dbReference>
<organism evidence="5 6">
    <name type="scientific">Caenorhabditis japonica</name>
    <dbReference type="NCBI Taxonomy" id="281687"/>
    <lineage>
        <taxon>Eukaryota</taxon>
        <taxon>Metazoa</taxon>
        <taxon>Ecdysozoa</taxon>
        <taxon>Nematoda</taxon>
        <taxon>Chromadorea</taxon>
        <taxon>Rhabditida</taxon>
        <taxon>Rhabditina</taxon>
        <taxon>Rhabditomorpha</taxon>
        <taxon>Rhabditoidea</taxon>
        <taxon>Rhabditidae</taxon>
        <taxon>Peloderinae</taxon>
        <taxon>Caenorhabditis</taxon>
    </lineage>
</organism>
<dbReference type="Gene3D" id="2.40.50.40">
    <property type="match status" value="1"/>
</dbReference>
<dbReference type="Pfam" id="PF01393">
    <property type="entry name" value="Chromo_shadow"/>
    <property type="match status" value="1"/>
</dbReference>
<dbReference type="AlphaFoldDB" id="A0A8R1DY32"/>
<feature type="region of interest" description="Disordered" evidence="3">
    <location>
        <begin position="1"/>
        <end position="26"/>
    </location>
</feature>
<name>A0A8R1DY32_CAEJA</name>
<keyword evidence="2" id="KW-0539">Nucleus</keyword>
<feature type="compositionally biased region" description="Low complexity" evidence="3">
    <location>
        <begin position="16"/>
        <end position="26"/>
    </location>
</feature>
<accession>A0A8R1DY32</accession>
<evidence type="ECO:0000256" key="1">
    <source>
        <dbReference type="ARBA" id="ARBA00004123"/>
    </source>
</evidence>
<evidence type="ECO:0000256" key="2">
    <source>
        <dbReference type="ARBA" id="ARBA00023242"/>
    </source>
</evidence>
<feature type="domain" description="Chromo shadow" evidence="4">
    <location>
        <begin position="42"/>
        <end position="103"/>
    </location>
</feature>
<evidence type="ECO:0000313" key="5">
    <source>
        <dbReference type="EnsemblMetazoa" id="CJA14735.1"/>
    </source>
</evidence>
<reference evidence="6" key="1">
    <citation type="submission" date="2010-08" db="EMBL/GenBank/DDBJ databases">
        <authorList>
            <consortium name="Caenorhabditis japonica Sequencing Consortium"/>
            <person name="Wilson R.K."/>
        </authorList>
    </citation>
    <scope>NUCLEOTIDE SEQUENCE [LARGE SCALE GENOMIC DNA]</scope>
    <source>
        <strain evidence="6">DF5081</strain>
    </source>
</reference>
<dbReference type="EnsemblMetazoa" id="CJA14735.1">
    <property type="protein sequence ID" value="CJA14735.1"/>
    <property type="gene ID" value="WBGene00133939"/>
</dbReference>
<reference evidence="5" key="2">
    <citation type="submission" date="2022-06" db="UniProtKB">
        <authorList>
            <consortium name="EnsemblMetazoa"/>
        </authorList>
    </citation>
    <scope>IDENTIFICATION</scope>
    <source>
        <strain evidence="5">DF5081</strain>
    </source>
</reference>
<dbReference type="Proteomes" id="UP000005237">
    <property type="component" value="Unassembled WGS sequence"/>
</dbReference>
<evidence type="ECO:0000256" key="3">
    <source>
        <dbReference type="SAM" id="MobiDB-lite"/>
    </source>
</evidence>
<comment type="subcellular location">
    <subcellularLocation>
        <location evidence="1">Nucleus</location>
    </subcellularLocation>
</comment>
<evidence type="ECO:0000259" key="4">
    <source>
        <dbReference type="SMART" id="SM00300"/>
    </source>
</evidence>
<protein>
    <submittedName>
        <fullName evidence="5">ChSh domain-containing protein</fullName>
    </submittedName>
</protein>
<sequence length="106" mass="12014">MPGARKRNWQVMNEMPSSSASPSAPKLSPAALNAFFNRPDSIESWRGKTLRTIHGITKAPGELHFLCKFNDESMHLVPASEANERFPDRVIRFYESRLALEDVDIQ</sequence>
<dbReference type="InterPro" id="IPR008251">
    <property type="entry name" value="Chromo_shadow_dom"/>
</dbReference>
<dbReference type="GO" id="GO:0005634">
    <property type="term" value="C:nucleus"/>
    <property type="evidence" value="ECO:0007669"/>
    <property type="project" value="UniProtKB-SubCell"/>
</dbReference>
<dbReference type="InterPro" id="IPR016197">
    <property type="entry name" value="Chromo-like_dom_sf"/>
</dbReference>
<keyword evidence="6" id="KW-1185">Reference proteome</keyword>
<dbReference type="SUPFAM" id="SSF54160">
    <property type="entry name" value="Chromo domain-like"/>
    <property type="match status" value="1"/>
</dbReference>
<evidence type="ECO:0000313" key="6">
    <source>
        <dbReference type="Proteomes" id="UP000005237"/>
    </source>
</evidence>
<dbReference type="CDD" id="cd00034">
    <property type="entry name" value="CSD"/>
    <property type="match status" value="1"/>
</dbReference>
<proteinExistence type="predicted"/>